<dbReference type="GO" id="GO:0016020">
    <property type="term" value="C:membrane"/>
    <property type="evidence" value="ECO:0007669"/>
    <property type="project" value="UniProtKB-SubCell"/>
</dbReference>
<dbReference type="NCBIfam" id="NF038006">
    <property type="entry name" value="NhaD_1"/>
    <property type="match status" value="1"/>
</dbReference>
<keyword evidence="2" id="KW-0813">Transport</keyword>
<evidence type="ECO:0000313" key="13">
    <source>
        <dbReference type="EMBL" id="PIP73723.1"/>
    </source>
</evidence>
<reference evidence="13 14" key="1">
    <citation type="submission" date="2017-09" db="EMBL/GenBank/DDBJ databases">
        <title>Depth-based differentiation of microbial function through sediment-hosted aquifers and enrichment of novel symbionts in the deep terrestrial subsurface.</title>
        <authorList>
            <person name="Probst A.J."/>
            <person name="Ladd B."/>
            <person name="Jarett J.K."/>
            <person name="Geller-Mcgrath D.E."/>
            <person name="Sieber C.M."/>
            <person name="Emerson J.B."/>
            <person name="Anantharaman K."/>
            <person name="Thomas B.C."/>
            <person name="Malmstrom R."/>
            <person name="Stieglmeier M."/>
            <person name="Klingl A."/>
            <person name="Woyke T."/>
            <person name="Ryan C.M."/>
            <person name="Banfield J.F."/>
        </authorList>
    </citation>
    <scope>NUCLEOTIDE SEQUENCE [LARGE SCALE GENOMIC DNA]</scope>
    <source>
        <strain evidence="13">CG22_combo_CG10-13_8_21_14_all_47_15</strain>
    </source>
</reference>
<feature type="transmembrane region" description="Helical" evidence="11">
    <location>
        <begin position="30"/>
        <end position="50"/>
    </location>
</feature>
<dbReference type="PANTHER" id="PTHR43269">
    <property type="entry name" value="SODIUM/PROTON ANTIPORTER 1-RELATED"/>
    <property type="match status" value="1"/>
</dbReference>
<evidence type="ECO:0000256" key="5">
    <source>
        <dbReference type="ARBA" id="ARBA00022989"/>
    </source>
</evidence>
<keyword evidence="6" id="KW-0915">Sodium</keyword>
<dbReference type="InterPro" id="IPR045016">
    <property type="entry name" value="NhaD-like"/>
</dbReference>
<dbReference type="GO" id="GO:0006814">
    <property type="term" value="P:sodium ion transport"/>
    <property type="evidence" value="ECO:0007669"/>
    <property type="project" value="UniProtKB-KW"/>
</dbReference>
<dbReference type="Proteomes" id="UP000230638">
    <property type="component" value="Unassembled WGS sequence"/>
</dbReference>
<keyword evidence="5 11" id="KW-1133">Transmembrane helix</keyword>
<comment type="subcellular location">
    <subcellularLocation>
        <location evidence="1">Membrane</location>
        <topology evidence="1">Multi-pass membrane protein</topology>
    </subcellularLocation>
</comment>
<feature type="transmembrane region" description="Helical" evidence="11">
    <location>
        <begin position="245"/>
        <end position="263"/>
    </location>
</feature>
<feature type="transmembrane region" description="Helical" evidence="11">
    <location>
        <begin position="62"/>
        <end position="84"/>
    </location>
</feature>
<evidence type="ECO:0000256" key="10">
    <source>
        <dbReference type="ARBA" id="ARBA00025753"/>
    </source>
</evidence>
<keyword evidence="3" id="KW-0050">Antiport</keyword>
<feature type="transmembrane region" description="Helical" evidence="11">
    <location>
        <begin position="392"/>
        <end position="417"/>
    </location>
</feature>
<comment type="caution">
    <text evidence="13">The sequence shown here is derived from an EMBL/GenBank/DDBJ whole genome shotgun (WGS) entry which is preliminary data.</text>
</comment>
<feature type="transmembrane region" description="Helical" evidence="11">
    <location>
        <begin position="141"/>
        <end position="161"/>
    </location>
</feature>
<evidence type="ECO:0000256" key="6">
    <source>
        <dbReference type="ARBA" id="ARBA00023053"/>
    </source>
</evidence>
<evidence type="ECO:0000256" key="9">
    <source>
        <dbReference type="ARBA" id="ARBA00023201"/>
    </source>
</evidence>
<dbReference type="EMBL" id="PCTL01000009">
    <property type="protein sequence ID" value="PIP73723.1"/>
    <property type="molecule type" value="Genomic_DNA"/>
</dbReference>
<evidence type="ECO:0000256" key="2">
    <source>
        <dbReference type="ARBA" id="ARBA00022448"/>
    </source>
</evidence>
<evidence type="ECO:0000256" key="11">
    <source>
        <dbReference type="SAM" id="Phobius"/>
    </source>
</evidence>
<keyword evidence="4 11" id="KW-0812">Transmembrane</keyword>
<evidence type="ECO:0000256" key="4">
    <source>
        <dbReference type="ARBA" id="ARBA00022692"/>
    </source>
</evidence>
<comment type="similarity">
    <text evidence="10">Belongs to the NhaD Na(+)/H(+) (TC 2.A.62) antiporter family.</text>
</comment>
<evidence type="ECO:0000313" key="14">
    <source>
        <dbReference type="Proteomes" id="UP000230638"/>
    </source>
</evidence>
<protein>
    <recommendedName>
        <fullName evidence="12">Citrate transporter-like domain-containing protein</fullName>
    </recommendedName>
</protein>
<feature type="transmembrane region" description="Helical" evidence="11">
    <location>
        <begin position="104"/>
        <end position="129"/>
    </location>
</feature>
<keyword evidence="9" id="KW-0739">Sodium transport</keyword>
<feature type="transmembrane region" description="Helical" evidence="11">
    <location>
        <begin position="429"/>
        <end position="450"/>
    </location>
</feature>
<feature type="transmembrane region" description="Helical" evidence="11">
    <location>
        <begin position="181"/>
        <end position="201"/>
    </location>
</feature>
<evidence type="ECO:0000256" key="3">
    <source>
        <dbReference type="ARBA" id="ARBA00022449"/>
    </source>
</evidence>
<evidence type="ECO:0000259" key="12">
    <source>
        <dbReference type="Pfam" id="PF03600"/>
    </source>
</evidence>
<sequence length="456" mass="48867">MTTLAIVASLLFIGGYILITLEHRYDLHKALPASALGAFLWILIAMTEGADGVGHAIEEVGAEIFGLIAFLLAAMTLVEILTHYRFFDLIRAKILALGLNDRKQLWVIGSVSFFLSAIIDNLTATLVMLAISMSFFAGKNLLRAAAVVVIAANAGGAWSPIGDVTTIMLWLADKFTAVEIVLFGFLPSLALFVTSTFLLTMDVSLDTQDTVEESIEISRSEKIIIGVSLISFLFPLLVSRIGLEPYFGLVFGLGLVGILIALFRVRSKKLFSLEENMVEGTDENGNNGWYGPEGLSSLGVPHQTHLTSNIEKKLARIDLASLLFFIGILLAVGALSHLGVLELISHVLLGVDPSIVRLVIGNSTLGILSAIMDNIPLTAAAIDILKTNDSAIWVLLAIAVGTGGSILVIGSAAGVVAMGKVKDLTFFNYIKIATFPAFAGYIVAIAVWYAQYLFFS</sequence>
<keyword evidence="8 11" id="KW-0472">Membrane</keyword>
<dbReference type="GO" id="GO:0015297">
    <property type="term" value="F:antiporter activity"/>
    <property type="evidence" value="ECO:0007669"/>
    <property type="project" value="UniProtKB-KW"/>
</dbReference>
<organism evidence="13 14">
    <name type="scientific">Candidatus Lloydbacteria bacterium CG22_combo_CG10-13_8_21_14_all_47_15</name>
    <dbReference type="NCBI Taxonomy" id="1974635"/>
    <lineage>
        <taxon>Bacteria</taxon>
        <taxon>Candidatus Lloydiibacteriota</taxon>
    </lineage>
</organism>
<accession>A0A2H0CUX1</accession>
<proteinExistence type="inferred from homology"/>
<feature type="domain" description="Citrate transporter-like" evidence="12">
    <location>
        <begin position="16"/>
        <end position="401"/>
    </location>
</feature>
<name>A0A2H0CUX1_9BACT</name>
<feature type="transmembrane region" description="Helical" evidence="11">
    <location>
        <begin position="319"/>
        <end position="340"/>
    </location>
</feature>
<evidence type="ECO:0000256" key="8">
    <source>
        <dbReference type="ARBA" id="ARBA00023136"/>
    </source>
</evidence>
<evidence type="ECO:0000256" key="7">
    <source>
        <dbReference type="ARBA" id="ARBA00023065"/>
    </source>
</evidence>
<keyword evidence="7" id="KW-0406">Ion transport</keyword>
<evidence type="ECO:0000256" key="1">
    <source>
        <dbReference type="ARBA" id="ARBA00004141"/>
    </source>
</evidence>
<dbReference type="InterPro" id="IPR004680">
    <property type="entry name" value="Cit_transptr-like_dom"/>
</dbReference>
<gene>
    <name evidence="13" type="ORF">COW88_01040</name>
</gene>
<dbReference type="Pfam" id="PF03600">
    <property type="entry name" value="CitMHS"/>
    <property type="match status" value="1"/>
</dbReference>
<dbReference type="AlphaFoldDB" id="A0A2H0CUX1"/>
<dbReference type="PANTHER" id="PTHR43269:SF2">
    <property type="entry name" value="SODIUM_PROTON ANTIPORTER 1-RELATED"/>
    <property type="match status" value="1"/>
</dbReference>